<evidence type="ECO:0000313" key="5">
    <source>
        <dbReference type="Proteomes" id="UP000036458"/>
    </source>
</evidence>
<dbReference type="InterPro" id="IPR002645">
    <property type="entry name" value="STAS_dom"/>
</dbReference>
<name>A0A0H4WAG4_9BACT</name>
<accession>A0A0H4WAG4</accession>
<gene>
    <name evidence="4" type="ORF">TH63_03985</name>
</gene>
<dbReference type="STRING" id="1379910.TH63_03985"/>
<reference evidence="4 5" key="1">
    <citation type="submission" date="2015-01" db="EMBL/GenBank/DDBJ databases">
        <title>Rufibacter sp./DG31D/ whole genome sequencing.</title>
        <authorList>
            <person name="Kim M.K."/>
            <person name="Srinivasan S."/>
            <person name="Lee J.-J."/>
        </authorList>
    </citation>
    <scope>NUCLEOTIDE SEQUENCE [LARGE SCALE GENOMIC DNA]</scope>
    <source>
        <strain evidence="4 5">DG31D</strain>
    </source>
</reference>
<dbReference type="Gene3D" id="3.30.750.24">
    <property type="entry name" value="STAS domain"/>
    <property type="match status" value="1"/>
</dbReference>
<comment type="similarity">
    <text evidence="1 2">Belongs to the anti-sigma-factor antagonist family.</text>
</comment>
<feature type="domain" description="STAS" evidence="3">
    <location>
        <begin position="1"/>
        <end position="110"/>
    </location>
</feature>
<dbReference type="InterPro" id="IPR036513">
    <property type="entry name" value="STAS_dom_sf"/>
</dbReference>
<keyword evidence="5" id="KW-1185">Reference proteome</keyword>
<dbReference type="Proteomes" id="UP000036458">
    <property type="component" value="Chromosome"/>
</dbReference>
<sequence length="113" mass="12705">MKIAVEENAQVYLIKLNGELDASTCLEVDKAIELALTGQLEQLWIDFTGLTYISSAGLGVLISHLGTLERRHIGMVLYGMTKQVRNVFELLGLHMIMNIVPTKEDAQLQYQER</sequence>
<dbReference type="GO" id="GO:0043856">
    <property type="term" value="F:anti-sigma factor antagonist activity"/>
    <property type="evidence" value="ECO:0007669"/>
    <property type="project" value="InterPro"/>
</dbReference>
<evidence type="ECO:0000256" key="1">
    <source>
        <dbReference type="ARBA" id="ARBA00009013"/>
    </source>
</evidence>
<dbReference type="PATRIC" id="fig|1379910.4.peg.866"/>
<dbReference type="PROSITE" id="PS50801">
    <property type="entry name" value="STAS"/>
    <property type="match status" value="1"/>
</dbReference>
<evidence type="ECO:0000259" key="3">
    <source>
        <dbReference type="PROSITE" id="PS50801"/>
    </source>
</evidence>
<evidence type="ECO:0000313" key="4">
    <source>
        <dbReference type="EMBL" id="AKQ47476.1"/>
    </source>
</evidence>
<proteinExistence type="inferred from homology"/>
<dbReference type="SUPFAM" id="SSF52091">
    <property type="entry name" value="SpoIIaa-like"/>
    <property type="match status" value="1"/>
</dbReference>
<dbReference type="RefSeq" id="WP_076606597.1">
    <property type="nucleotide sequence ID" value="NZ_CP010777.1"/>
</dbReference>
<dbReference type="EMBL" id="CP010777">
    <property type="protein sequence ID" value="AKQ47476.1"/>
    <property type="molecule type" value="Genomic_DNA"/>
</dbReference>
<dbReference type="NCBIfam" id="TIGR00377">
    <property type="entry name" value="ant_ant_sig"/>
    <property type="match status" value="1"/>
</dbReference>
<dbReference type="PANTHER" id="PTHR33495:SF2">
    <property type="entry name" value="ANTI-SIGMA FACTOR ANTAGONIST TM_1081-RELATED"/>
    <property type="match status" value="1"/>
</dbReference>
<organism evidence="4 5">
    <name type="scientific">Rufibacter radiotolerans</name>
    <dbReference type="NCBI Taxonomy" id="1379910"/>
    <lineage>
        <taxon>Bacteria</taxon>
        <taxon>Pseudomonadati</taxon>
        <taxon>Bacteroidota</taxon>
        <taxon>Cytophagia</taxon>
        <taxon>Cytophagales</taxon>
        <taxon>Hymenobacteraceae</taxon>
        <taxon>Rufibacter</taxon>
    </lineage>
</organism>
<evidence type="ECO:0000256" key="2">
    <source>
        <dbReference type="RuleBase" id="RU003749"/>
    </source>
</evidence>
<dbReference type="KEGG" id="ruf:TH63_03985"/>
<dbReference type="AlphaFoldDB" id="A0A0H4WAG4"/>
<dbReference type="CDD" id="cd07043">
    <property type="entry name" value="STAS_anti-anti-sigma_factors"/>
    <property type="match status" value="1"/>
</dbReference>
<dbReference type="InterPro" id="IPR003658">
    <property type="entry name" value="Anti-sigma_ant"/>
</dbReference>
<dbReference type="Pfam" id="PF01740">
    <property type="entry name" value="STAS"/>
    <property type="match status" value="1"/>
</dbReference>
<dbReference type="PANTHER" id="PTHR33495">
    <property type="entry name" value="ANTI-SIGMA FACTOR ANTAGONIST TM_1081-RELATED-RELATED"/>
    <property type="match status" value="1"/>
</dbReference>
<protein>
    <recommendedName>
        <fullName evidence="2">Anti-sigma factor antagonist</fullName>
    </recommendedName>
</protein>